<name>A0A0E9W477_ANGAN</name>
<dbReference type="EMBL" id="GBXM01023393">
    <property type="protein sequence ID" value="JAH85184.1"/>
    <property type="molecule type" value="Transcribed_RNA"/>
</dbReference>
<sequence>MNCIPLRKSIWASHCLVCLSEPESRWRPVIGRLKGPGRSQTRGKLLLSSSSGSCLGL</sequence>
<evidence type="ECO:0000256" key="1">
    <source>
        <dbReference type="SAM" id="MobiDB-lite"/>
    </source>
</evidence>
<proteinExistence type="predicted"/>
<evidence type="ECO:0000313" key="2">
    <source>
        <dbReference type="EMBL" id="JAH85184.1"/>
    </source>
</evidence>
<feature type="region of interest" description="Disordered" evidence="1">
    <location>
        <begin position="36"/>
        <end position="57"/>
    </location>
</feature>
<reference evidence="2" key="1">
    <citation type="submission" date="2014-11" db="EMBL/GenBank/DDBJ databases">
        <authorList>
            <person name="Amaro Gonzalez C."/>
        </authorList>
    </citation>
    <scope>NUCLEOTIDE SEQUENCE</scope>
</reference>
<feature type="compositionally biased region" description="Low complexity" evidence="1">
    <location>
        <begin position="45"/>
        <end position="57"/>
    </location>
</feature>
<reference evidence="2" key="2">
    <citation type="journal article" date="2015" name="Fish Shellfish Immunol.">
        <title>Early steps in the European eel (Anguilla anguilla)-Vibrio vulnificus interaction in the gills: Role of the RtxA13 toxin.</title>
        <authorList>
            <person name="Callol A."/>
            <person name="Pajuelo D."/>
            <person name="Ebbesson L."/>
            <person name="Teles M."/>
            <person name="MacKenzie S."/>
            <person name="Amaro C."/>
        </authorList>
    </citation>
    <scope>NUCLEOTIDE SEQUENCE</scope>
</reference>
<dbReference type="AlphaFoldDB" id="A0A0E9W477"/>
<accession>A0A0E9W477</accession>
<organism evidence="2">
    <name type="scientific">Anguilla anguilla</name>
    <name type="common">European freshwater eel</name>
    <name type="synonym">Muraena anguilla</name>
    <dbReference type="NCBI Taxonomy" id="7936"/>
    <lineage>
        <taxon>Eukaryota</taxon>
        <taxon>Metazoa</taxon>
        <taxon>Chordata</taxon>
        <taxon>Craniata</taxon>
        <taxon>Vertebrata</taxon>
        <taxon>Euteleostomi</taxon>
        <taxon>Actinopterygii</taxon>
        <taxon>Neopterygii</taxon>
        <taxon>Teleostei</taxon>
        <taxon>Anguilliformes</taxon>
        <taxon>Anguillidae</taxon>
        <taxon>Anguilla</taxon>
    </lineage>
</organism>
<protein>
    <submittedName>
        <fullName evidence="2">Uncharacterized protein</fullName>
    </submittedName>
</protein>